<name>A0A0D2AF77_9PEZI</name>
<dbReference type="InParanoid" id="A0A0D2AF77"/>
<organism evidence="1 2">
    <name type="scientific">Verruconis gallopava</name>
    <dbReference type="NCBI Taxonomy" id="253628"/>
    <lineage>
        <taxon>Eukaryota</taxon>
        <taxon>Fungi</taxon>
        <taxon>Dikarya</taxon>
        <taxon>Ascomycota</taxon>
        <taxon>Pezizomycotina</taxon>
        <taxon>Dothideomycetes</taxon>
        <taxon>Pleosporomycetidae</taxon>
        <taxon>Venturiales</taxon>
        <taxon>Sympoventuriaceae</taxon>
        <taxon>Verruconis</taxon>
    </lineage>
</organism>
<dbReference type="GeneID" id="27311462"/>
<keyword evidence="2" id="KW-1185">Reference proteome</keyword>
<evidence type="ECO:0000313" key="2">
    <source>
        <dbReference type="Proteomes" id="UP000053259"/>
    </source>
</evidence>
<dbReference type="AlphaFoldDB" id="A0A0D2AF77"/>
<dbReference type="HOGENOM" id="CLU_863819_0_0_1"/>
<evidence type="ECO:0000313" key="1">
    <source>
        <dbReference type="EMBL" id="KIW05618.1"/>
    </source>
</evidence>
<reference evidence="1 2" key="1">
    <citation type="submission" date="2015-01" db="EMBL/GenBank/DDBJ databases">
        <title>The Genome Sequence of Ochroconis gallopava CBS43764.</title>
        <authorList>
            <consortium name="The Broad Institute Genomics Platform"/>
            <person name="Cuomo C."/>
            <person name="de Hoog S."/>
            <person name="Gorbushina A."/>
            <person name="Stielow B."/>
            <person name="Teixiera M."/>
            <person name="Abouelleil A."/>
            <person name="Chapman S.B."/>
            <person name="Priest M."/>
            <person name="Young S.K."/>
            <person name="Wortman J."/>
            <person name="Nusbaum C."/>
            <person name="Birren B."/>
        </authorList>
    </citation>
    <scope>NUCLEOTIDE SEQUENCE [LARGE SCALE GENOMIC DNA]</scope>
    <source>
        <strain evidence="1 2">CBS 43764</strain>
    </source>
</reference>
<dbReference type="VEuPathDB" id="FungiDB:PV09_03489"/>
<dbReference type="RefSeq" id="XP_016215487.1">
    <property type="nucleotide sequence ID" value="XM_016356694.1"/>
</dbReference>
<sequence>MAPQNNQNPEFKPFSITFVPKEELESQTTVEASIFQYSAGNHKADVRPKCVIHGHLDGESSEAASLLLYEVIFTKSSYKNRNDRPRSAEITLTLSRVEPGQNQTEPYTKCFEPRYPITVMPTTSNETREAALGGSLGADVQAKAEMRADVKRTSEFELSHHIIISGSSEQDLKRGSGRLGDNIVTWAIGENDKEKANIYSLVFGLVVRHPDPESDFKVGFHIDGKFGPQGTAWLGRLFSKEHDRTGTYSPKSKAVLVPEHCVLIEGKMPTANTTAGGAAADPEDKRIKIYRQSLAMIEAGNALYDLTEVYLPEGVEAKKLHT</sequence>
<dbReference type="OrthoDB" id="5030973at2759"/>
<proteinExistence type="predicted"/>
<dbReference type="Proteomes" id="UP000053259">
    <property type="component" value="Unassembled WGS sequence"/>
</dbReference>
<dbReference type="EMBL" id="KN847537">
    <property type="protein sequence ID" value="KIW05618.1"/>
    <property type="molecule type" value="Genomic_DNA"/>
</dbReference>
<protein>
    <submittedName>
        <fullName evidence="1">Uncharacterized protein</fullName>
    </submittedName>
</protein>
<accession>A0A0D2AF77</accession>
<gene>
    <name evidence="1" type="ORF">PV09_03489</name>
</gene>